<evidence type="ECO:0000256" key="1">
    <source>
        <dbReference type="ARBA" id="ARBA00022679"/>
    </source>
</evidence>
<reference evidence="2" key="1">
    <citation type="submission" date="2019-08" db="EMBL/GenBank/DDBJ databases">
        <authorList>
            <person name="Kucharzyk K."/>
            <person name="Murdoch R.W."/>
            <person name="Higgins S."/>
            <person name="Loffler F."/>
        </authorList>
    </citation>
    <scope>NUCLEOTIDE SEQUENCE</scope>
</reference>
<dbReference type="Gene3D" id="3.40.50.1370">
    <property type="entry name" value="Aspartate/ornithine carbamoyltransferase"/>
    <property type="match status" value="1"/>
</dbReference>
<dbReference type="GO" id="GO:0016743">
    <property type="term" value="F:carboxyl- or carbamoyltransferase activity"/>
    <property type="evidence" value="ECO:0007669"/>
    <property type="project" value="InterPro"/>
</dbReference>
<evidence type="ECO:0000313" key="2">
    <source>
        <dbReference type="EMBL" id="MPN10752.1"/>
    </source>
</evidence>
<dbReference type="InterPro" id="IPR036901">
    <property type="entry name" value="Asp/Orn_carbamoylTrfase_sf"/>
</dbReference>
<accession>A0A645FB18</accession>
<proteinExistence type="predicted"/>
<dbReference type="EC" id="2.1.3.-" evidence="2"/>
<dbReference type="SUPFAM" id="SSF53671">
    <property type="entry name" value="Aspartate/ornithine carbamoyltransferase"/>
    <property type="match status" value="1"/>
</dbReference>
<sequence>MAKTNKGKALYLHCLPADITGVSCEAGEVAATVFDRYRDPLYKQASFKPYVIAAMIFLAKTKNPAEMLKQLEKRGELRHLGI</sequence>
<organism evidence="2">
    <name type="scientific">bioreactor metagenome</name>
    <dbReference type="NCBI Taxonomy" id="1076179"/>
    <lineage>
        <taxon>unclassified sequences</taxon>
        <taxon>metagenomes</taxon>
        <taxon>ecological metagenomes</taxon>
    </lineage>
</organism>
<comment type="caution">
    <text evidence="2">The sequence shown here is derived from an EMBL/GenBank/DDBJ whole genome shotgun (WGS) entry which is preliminary data.</text>
</comment>
<protein>
    <submittedName>
        <fullName evidence="2">Putative carbamoyltransferase YgeW</fullName>
        <ecNumber evidence="2">2.1.3.-</ecNumber>
    </submittedName>
</protein>
<keyword evidence="1 2" id="KW-0808">Transferase</keyword>
<dbReference type="GO" id="GO:0016597">
    <property type="term" value="F:amino acid binding"/>
    <property type="evidence" value="ECO:0007669"/>
    <property type="project" value="InterPro"/>
</dbReference>
<gene>
    <name evidence="2" type="primary">ygeW_11</name>
    <name evidence="2" type="ORF">SDC9_158049</name>
</gene>
<name>A0A645FB18_9ZZZZ</name>
<dbReference type="AlphaFoldDB" id="A0A645FB18"/>
<dbReference type="EMBL" id="VSSQ01056923">
    <property type="protein sequence ID" value="MPN10752.1"/>
    <property type="molecule type" value="Genomic_DNA"/>
</dbReference>
<dbReference type="GO" id="GO:0006520">
    <property type="term" value="P:amino acid metabolic process"/>
    <property type="evidence" value="ECO:0007669"/>
    <property type="project" value="InterPro"/>
</dbReference>